<gene>
    <name evidence="4" type="ORF">DM860_015855</name>
</gene>
<feature type="domain" description="CCHC-type" evidence="3">
    <location>
        <begin position="284"/>
        <end position="297"/>
    </location>
</feature>
<dbReference type="PANTHER" id="PTHR48453:SF1">
    <property type="entry name" value="CCHC-TYPE DOMAIN-CONTAINING PROTEIN"/>
    <property type="match status" value="1"/>
</dbReference>
<sequence length="490" mass="55072">MGTRSNLYKNPSFVYNKSFNLSSVLRNLDAYNVVTCNPPAPPTVEKPDSDDTGAVRRKRRRTGRRNPVGSNEIAAEVNDKPLSHQEYIDERRKEVASRHPYEELGADVLETSSSVLKLVEYEGGKVSFQLLVKVFHLKIGSTSSSSSECEDKHGPSNSSMQACQADTSSENQNLQPFGFTNEDRIKTWSEQRAPLPGEPVCVVCGRYGEYICNETDDDICSIDCKNELLGEHNKLNKVPLSARIPEERFDNKCGSVVPESGGDSWEFGNHRWSKKISGLCAYECWKCQRPGHLPNDCLVMKSKSQSLPSGQSGETSSQLSVFPSKTCSIPRDLLELYKRCHEFRKHSLSEKCNSCCRSTSLATCLKCSNTFCDSAGHLSKHIIAHPSHRQYYSHKLNRLVKCCKSTCKATDIQDLLACHYCLNKAFNKYYDVYTATWKVAGLAIIWGSICCEDHFEWHRINCFNAGVEDSTYIVAKRSTDDSYALSDFIF</sequence>
<dbReference type="GO" id="GO:0008270">
    <property type="term" value="F:zinc ion binding"/>
    <property type="evidence" value="ECO:0007669"/>
    <property type="project" value="UniProtKB-KW"/>
</dbReference>
<evidence type="ECO:0000259" key="3">
    <source>
        <dbReference type="PROSITE" id="PS50158"/>
    </source>
</evidence>
<dbReference type="PROSITE" id="PS50158">
    <property type="entry name" value="ZF_CCHC"/>
    <property type="match status" value="1"/>
</dbReference>
<dbReference type="CDD" id="cd23022">
    <property type="entry name" value="zf-HIT_DDX59"/>
    <property type="match status" value="1"/>
</dbReference>
<evidence type="ECO:0000256" key="2">
    <source>
        <dbReference type="SAM" id="MobiDB-lite"/>
    </source>
</evidence>
<keyword evidence="5" id="KW-1185">Reference proteome</keyword>
<feature type="region of interest" description="Disordered" evidence="2">
    <location>
        <begin position="38"/>
        <end position="70"/>
    </location>
</feature>
<protein>
    <recommendedName>
        <fullName evidence="3">CCHC-type domain-containing protein</fullName>
    </recommendedName>
</protein>
<dbReference type="Pfam" id="PF04438">
    <property type="entry name" value="zf-HIT"/>
    <property type="match status" value="1"/>
</dbReference>
<accession>A0A328E1R1</accession>
<keyword evidence="1" id="KW-0862">Zinc</keyword>
<proteinExistence type="predicted"/>
<name>A0A328E1R1_9ASTE</name>
<dbReference type="Proteomes" id="UP000249390">
    <property type="component" value="Unassembled WGS sequence"/>
</dbReference>
<dbReference type="AlphaFoldDB" id="A0A328E1R1"/>
<dbReference type="Gene3D" id="3.30.60.220">
    <property type="match status" value="1"/>
</dbReference>
<organism evidence="4 5">
    <name type="scientific">Cuscuta australis</name>
    <dbReference type="NCBI Taxonomy" id="267555"/>
    <lineage>
        <taxon>Eukaryota</taxon>
        <taxon>Viridiplantae</taxon>
        <taxon>Streptophyta</taxon>
        <taxon>Embryophyta</taxon>
        <taxon>Tracheophyta</taxon>
        <taxon>Spermatophyta</taxon>
        <taxon>Magnoliopsida</taxon>
        <taxon>eudicotyledons</taxon>
        <taxon>Gunneridae</taxon>
        <taxon>Pentapetalae</taxon>
        <taxon>asterids</taxon>
        <taxon>lamiids</taxon>
        <taxon>Solanales</taxon>
        <taxon>Convolvulaceae</taxon>
        <taxon>Cuscuteae</taxon>
        <taxon>Cuscuta</taxon>
        <taxon>Cuscuta subgen. Grammica</taxon>
        <taxon>Cuscuta sect. Cleistogrammica</taxon>
    </lineage>
</organism>
<feature type="compositionally biased region" description="Polar residues" evidence="2">
    <location>
        <begin position="155"/>
        <end position="175"/>
    </location>
</feature>
<feature type="compositionally biased region" description="Basic residues" evidence="2">
    <location>
        <begin position="55"/>
        <end position="64"/>
    </location>
</feature>
<evidence type="ECO:0000256" key="1">
    <source>
        <dbReference type="PROSITE-ProRule" id="PRU00047"/>
    </source>
</evidence>
<comment type="caution">
    <text evidence="4">The sequence shown here is derived from an EMBL/GenBank/DDBJ whole genome shotgun (WGS) entry which is preliminary data.</text>
</comment>
<dbReference type="PANTHER" id="PTHR48453">
    <property type="entry name" value="CCHC-TYPE DOMAIN-CONTAINING PROTEIN"/>
    <property type="match status" value="1"/>
</dbReference>
<feature type="region of interest" description="Disordered" evidence="2">
    <location>
        <begin position="142"/>
        <end position="176"/>
    </location>
</feature>
<evidence type="ECO:0000313" key="4">
    <source>
        <dbReference type="EMBL" id="RAL50708.1"/>
    </source>
</evidence>
<dbReference type="InterPro" id="IPR001878">
    <property type="entry name" value="Znf_CCHC"/>
</dbReference>
<keyword evidence="1" id="KW-0863">Zinc-finger</keyword>
<dbReference type="GO" id="GO:0003676">
    <property type="term" value="F:nucleic acid binding"/>
    <property type="evidence" value="ECO:0007669"/>
    <property type="project" value="InterPro"/>
</dbReference>
<dbReference type="EMBL" id="NQVE01000056">
    <property type="protein sequence ID" value="RAL50708.1"/>
    <property type="molecule type" value="Genomic_DNA"/>
</dbReference>
<keyword evidence="1" id="KW-0479">Metal-binding</keyword>
<evidence type="ECO:0000313" key="5">
    <source>
        <dbReference type="Proteomes" id="UP000249390"/>
    </source>
</evidence>
<reference evidence="4 5" key="1">
    <citation type="submission" date="2018-06" db="EMBL/GenBank/DDBJ databases">
        <title>The Genome of Cuscuta australis (Dodder) Provides Insight into the Evolution of Plant Parasitism.</title>
        <authorList>
            <person name="Liu H."/>
        </authorList>
    </citation>
    <scope>NUCLEOTIDE SEQUENCE [LARGE SCALE GENOMIC DNA]</scope>
    <source>
        <strain evidence="5">cv. Yunnan</strain>
        <tissue evidence="4">Vines</tissue>
    </source>
</reference>
<dbReference type="InterPro" id="IPR007529">
    <property type="entry name" value="Znf_HIT"/>
</dbReference>